<dbReference type="Gene3D" id="3.30.70.1450">
    <property type="entry name" value="Regulator of K+ conductance, C-terminal domain"/>
    <property type="match status" value="2"/>
</dbReference>
<feature type="transmembrane region" description="Helical" evidence="7">
    <location>
        <begin position="28"/>
        <end position="45"/>
    </location>
</feature>
<dbReference type="GO" id="GO:0006813">
    <property type="term" value="P:potassium ion transport"/>
    <property type="evidence" value="ECO:0007669"/>
    <property type="project" value="InterPro"/>
</dbReference>
<feature type="transmembrane region" description="Helical" evidence="7">
    <location>
        <begin position="407"/>
        <end position="426"/>
    </location>
</feature>
<dbReference type="SUPFAM" id="SSF116726">
    <property type="entry name" value="TrkA C-terminal domain-like"/>
    <property type="match status" value="2"/>
</dbReference>
<keyword evidence="4" id="KW-0677">Repeat</keyword>
<feature type="transmembrane region" description="Helical" evidence="7">
    <location>
        <begin position="129"/>
        <end position="148"/>
    </location>
</feature>
<evidence type="ECO:0000256" key="1">
    <source>
        <dbReference type="ARBA" id="ARBA00004141"/>
    </source>
</evidence>
<comment type="subcellular location">
    <subcellularLocation>
        <location evidence="1">Membrane</location>
        <topology evidence="1">Multi-pass membrane protein</topology>
    </subcellularLocation>
</comment>
<feature type="transmembrane region" description="Helical" evidence="7">
    <location>
        <begin position="51"/>
        <end position="69"/>
    </location>
</feature>
<dbReference type="InterPro" id="IPR036721">
    <property type="entry name" value="RCK_C_sf"/>
</dbReference>
<feature type="transmembrane region" description="Helical" evidence="7">
    <location>
        <begin position="514"/>
        <end position="532"/>
    </location>
</feature>
<dbReference type="PANTHER" id="PTHR43652">
    <property type="entry name" value="BASIC AMINO ACID ANTIPORTER YFCC-RELATED"/>
    <property type="match status" value="1"/>
</dbReference>
<dbReference type="GO" id="GO:0008324">
    <property type="term" value="F:monoatomic cation transmembrane transporter activity"/>
    <property type="evidence" value="ECO:0007669"/>
    <property type="project" value="InterPro"/>
</dbReference>
<keyword evidence="10" id="KW-1185">Reference proteome</keyword>
<feature type="transmembrane region" description="Helical" evidence="7">
    <location>
        <begin position="491"/>
        <end position="508"/>
    </location>
</feature>
<evidence type="ECO:0000256" key="7">
    <source>
        <dbReference type="SAM" id="Phobius"/>
    </source>
</evidence>
<evidence type="ECO:0000256" key="6">
    <source>
        <dbReference type="ARBA" id="ARBA00023136"/>
    </source>
</evidence>
<reference evidence="10" key="1">
    <citation type="submission" date="2016-11" db="EMBL/GenBank/DDBJ databases">
        <authorList>
            <person name="Varghese N."/>
            <person name="Submissions S."/>
        </authorList>
    </citation>
    <scope>NUCLEOTIDE SEQUENCE [LARGE SCALE GENOMIC DNA]</scope>
    <source>
        <strain evidence="10">DSM 21264</strain>
    </source>
</reference>
<dbReference type="InterPro" id="IPR004680">
    <property type="entry name" value="Cit_transptr-like_dom"/>
</dbReference>
<dbReference type="EMBL" id="FQUH01000009">
    <property type="protein sequence ID" value="SHF39145.1"/>
    <property type="molecule type" value="Genomic_DNA"/>
</dbReference>
<evidence type="ECO:0000313" key="10">
    <source>
        <dbReference type="Proteomes" id="UP000184159"/>
    </source>
</evidence>
<proteinExistence type="predicted"/>
<keyword evidence="3 7" id="KW-0812">Transmembrane</keyword>
<feature type="transmembrane region" description="Helical" evidence="7">
    <location>
        <begin position="384"/>
        <end position="401"/>
    </location>
</feature>
<dbReference type="InterPro" id="IPR006037">
    <property type="entry name" value="RCK_C"/>
</dbReference>
<dbReference type="Pfam" id="PF03600">
    <property type="entry name" value="CitMHS"/>
    <property type="match status" value="1"/>
</dbReference>
<organism evidence="9 10">
    <name type="scientific">Vibrio gazogenes DSM 21264 = NBRC 103151</name>
    <dbReference type="NCBI Taxonomy" id="1123492"/>
    <lineage>
        <taxon>Bacteria</taxon>
        <taxon>Pseudomonadati</taxon>
        <taxon>Pseudomonadota</taxon>
        <taxon>Gammaproteobacteria</taxon>
        <taxon>Vibrionales</taxon>
        <taxon>Vibrionaceae</taxon>
        <taxon>Vibrio</taxon>
    </lineage>
</organism>
<keyword evidence="6 7" id="KW-0472">Membrane</keyword>
<feature type="transmembrane region" description="Helical" evidence="7">
    <location>
        <begin position="552"/>
        <end position="572"/>
    </location>
</feature>
<feature type="domain" description="RCK C-terminal" evidence="8">
    <location>
        <begin position="195"/>
        <end position="279"/>
    </location>
</feature>
<dbReference type="PANTHER" id="PTHR43652:SF2">
    <property type="entry name" value="BASIC AMINO ACID ANTIPORTER YFCC-RELATED"/>
    <property type="match status" value="1"/>
</dbReference>
<feature type="transmembrane region" description="Helical" evidence="7">
    <location>
        <begin position="6"/>
        <end position="21"/>
    </location>
</feature>
<name>A0A1M5B9P8_VIBGA</name>
<evidence type="ECO:0000256" key="3">
    <source>
        <dbReference type="ARBA" id="ARBA00022692"/>
    </source>
</evidence>
<dbReference type="PROSITE" id="PS51202">
    <property type="entry name" value="RCK_C"/>
    <property type="match status" value="2"/>
</dbReference>
<feature type="domain" description="RCK C-terminal" evidence="8">
    <location>
        <begin position="280"/>
        <end position="364"/>
    </location>
</feature>
<dbReference type="InterPro" id="IPR051679">
    <property type="entry name" value="DASS-Related_Transporters"/>
</dbReference>
<dbReference type="AlphaFoldDB" id="A0A1M5B9P8"/>
<protein>
    <submittedName>
        <fullName evidence="9">Di-and tricarboxylate transporter</fullName>
    </submittedName>
</protein>
<feature type="transmembrane region" description="Helical" evidence="7">
    <location>
        <begin position="433"/>
        <end position="452"/>
    </location>
</feature>
<feature type="transmembrane region" description="Helical" evidence="7">
    <location>
        <begin position="168"/>
        <end position="193"/>
    </location>
</feature>
<keyword evidence="5 7" id="KW-1133">Transmembrane helix</keyword>
<dbReference type="Pfam" id="PF02080">
    <property type="entry name" value="TrkA_C"/>
    <property type="match status" value="2"/>
</dbReference>
<dbReference type="Proteomes" id="UP000184159">
    <property type="component" value="Unassembled WGS sequence"/>
</dbReference>
<gene>
    <name evidence="9" type="ORF">SAMN02745781_02150</name>
</gene>
<feature type="transmembrane region" description="Helical" evidence="7">
    <location>
        <begin position="464"/>
        <end position="484"/>
    </location>
</feature>
<dbReference type="RefSeq" id="WP_072959046.1">
    <property type="nucleotide sequence ID" value="NZ_FQUH01000009.1"/>
</dbReference>
<accession>A0A1M5B9P8</accession>
<evidence type="ECO:0000313" key="9">
    <source>
        <dbReference type="EMBL" id="SHF39145.1"/>
    </source>
</evidence>
<keyword evidence="2" id="KW-0813">Transport</keyword>
<evidence type="ECO:0000259" key="8">
    <source>
        <dbReference type="PROSITE" id="PS51202"/>
    </source>
</evidence>
<dbReference type="GO" id="GO:0005886">
    <property type="term" value="C:plasma membrane"/>
    <property type="evidence" value="ECO:0007669"/>
    <property type="project" value="TreeGrafter"/>
</dbReference>
<sequence>MWEQGVIIAILCGVVACLLLTRVKPSLIFAGAAFITFIAGLIDINDLAANFTNSSLLTLILLILASAGLEKTRLISWISRNISEGRLGTVIAKLGLSTAFLSSFTNNTAVVVSLIGAIKRNQQHAPSKLLIPLSYTAIFGGTLTLIGTSTNLIINSFVEDAGLPSLDFFAPTMIGLAVLLGGVLILIPLSYLLPNNDESGQDELPYFLEASVGETSPLVGRSIAENNLRALRKLFLAEVIRNGESVPSVGPDFVLQAQDRLLFCGDVESVSTLQEIKGLTLFGQHHLNGQNFVEVVVSSSASFCHKTLKSSHFRERFDAVVVAIRRGHERLEGGLGNITLTAGDTLVLVPGKAFEAQRQALHREFLFINDLDSSARLDSHKSSLVLLGFMAVIGAALLHWLPIIKGLAIYLILLVIFGIVHIGELRRRFPIDIVVIVGSALSIAQLMISSGLSQRMGDFFIHTMNGWGVFGGLVATYLITLVLTELITNNAAAALAFPLGYSLAVGYGVDPMPFIMAVLFGASASFISPYGYQTNLLVYSIGNYKMSDYVRIGIPISLVYSLLVLTLIPVFFPF</sequence>
<evidence type="ECO:0000256" key="5">
    <source>
        <dbReference type="ARBA" id="ARBA00022989"/>
    </source>
</evidence>
<evidence type="ECO:0000256" key="2">
    <source>
        <dbReference type="ARBA" id="ARBA00022448"/>
    </source>
</evidence>
<evidence type="ECO:0000256" key="4">
    <source>
        <dbReference type="ARBA" id="ARBA00022737"/>
    </source>
</evidence>